<dbReference type="SUPFAM" id="SSF53807">
    <property type="entry name" value="Helical backbone' metal receptor"/>
    <property type="match status" value="1"/>
</dbReference>
<dbReference type="Pfam" id="PF01297">
    <property type="entry name" value="ZnuA"/>
    <property type="match status" value="1"/>
</dbReference>
<evidence type="ECO:0000313" key="6">
    <source>
        <dbReference type="Proteomes" id="UP001079672"/>
    </source>
</evidence>
<evidence type="ECO:0000256" key="2">
    <source>
        <dbReference type="ARBA" id="ARBA00022448"/>
    </source>
</evidence>
<dbReference type="InterPro" id="IPR006127">
    <property type="entry name" value="ZnuA-like"/>
</dbReference>
<dbReference type="PRINTS" id="PR00690">
    <property type="entry name" value="ADHESNFAMILY"/>
</dbReference>
<protein>
    <submittedName>
        <fullName evidence="5">Zinc ABC transporter substrate-binding protein</fullName>
    </submittedName>
</protein>
<comment type="similarity">
    <text evidence="1 4">Belongs to the bacterial solute-binding protein 9 family.</text>
</comment>
<dbReference type="Proteomes" id="UP001079672">
    <property type="component" value="Unassembled WGS sequence"/>
</dbReference>
<proteinExistence type="inferred from homology"/>
<accession>A0A9Q4JH87</accession>
<sequence length="314" mass="35100">MKTNRIQQPTVAPAFPFPGRGTGGAAVFAFLFLLLLSACSGRGKDSTGERIITVTMEPQRYFTEAIAGDKFTVRSMVPKGSSPETYDPTPQQLVSLGESEAYLRIGYIGFERSWMDRLMNNTPHIQVFDTSKGVDLIFESAFDHGDHRHEGGVEPHIWNSAANALIIAGNTFKALTVLDKENEAYYKARYDSLCQRIEQTDSLIRRTLSAPGADRAFIIYHPALSYFARDYGLHQISIEEGGKEPSPAHLKGLMDLCRKEGVRIIFVQPEFDRRNAEIIARQTGTRVVPINPLSYDWEEEMLNVAKSLSGFTTE</sequence>
<dbReference type="PRINTS" id="PR00691">
    <property type="entry name" value="ADHESINB"/>
</dbReference>
<comment type="caution">
    <text evidence="5">The sequence shown here is derived from an EMBL/GenBank/DDBJ whole genome shotgun (WGS) entry which is preliminary data.</text>
</comment>
<name>A0A9Q4JH87_BACFG</name>
<dbReference type="RefSeq" id="WP_005779657.1">
    <property type="nucleotide sequence ID" value="NZ_CP054003.1"/>
</dbReference>
<reference evidence="5" key="1">
    <citation type="submission" date="2022-12" db="EMBL/GenBank/DDBJ databases">
        <title>Development of a Multilocus Sequence Typing Scheme for Bacteroides fragilis Based on Whole Genome Sequencing Data and Clinical Application.</title>
        <authorList>
            <person name="Nielsen F.D."/>
            <person name="Justesen U.S."/>
        </authorList>
    </citation>
    <scope>NUCLEOTIDE SEQUENCE</scope>
    <source>
        <strain evidence="5">BF_AM_ODE_DK_2015_4</strain>
    </source>
</reference>
<evidence type="ECO:0000313" key="5">
    <source>
        <dbReference type="EMBL" id="MCZ2689908.1"/>
    </source>
</evidence>
<dbReference type="GO" id="GO:0046872">
    <property type="term" value="F:metal ion binding"/>
    <property type="evidence" value="ECO:0007669"/>
    <property type="project" value="InterPro"/>
</dbReference>
<dbReference type="Gene3D" id="3.40.50.1980">
    <property type="entry name" value="Nitrogenase molybdenum iron protein domain"/>
    <property type="match status" value="2"/>
</dbReference>
<keyword evidence="3" id="KW-0732">Signal</keyword>
<dbReference type="PANTHER" id="PTHR42953">
    <property type="entry name" value="HIGH-AFFINITY ZINC UPTAKE SYSTEM PROTEIN ZNUA-RELATED"/>
    <property type="match status" value="1"/>
</dbReference>
<dbReference type="GO" id="GO:0030001">
    <property type="term" value="P:metal ion transport"/>
    <property type="evidence" value="ECO:0007669"/>
    <property type="project" value="InterPro"/>
</dbReference>
<dbReference type="GO" id="GO:0007155">
    <property type="term" value="P:cell adhesion"/>
    <property type="evidence" value="ECO:0007669"/>
    <property type="project" value="InterPro"/>
</dbReference>
<evidence type="ECO:0000256" key="3">
    <source>
        <dbReference type="ARBA" id="ARBA00022729"/>
    </source>
</evidence>
<dbReference type="EMBL" id="JAPTZU010000018">
    <property type="protein sequence ID" value="MCZ2689908.1"/>
    <property type="molecule type" value="Genomic_DNA"/>
</dbReference>
<dbReference type="InterPro" id="IPR006129">
    <property type="entry name" value="AdhesinB"/>
</dbReference>
<gene>
    <name evidence="5" type="ORF">O1433_20645</name>
</gene>
<dbReference type="AlphaFoldDB" id="A0A9Q4JH87"/>
<evidence type="ECO:0000256" key="1">
    <source>
        <dbReference type="ARBA" id="ARBA00011028"/>
    </source>
</evidence>
<dbReference type="InterPro" id="IPR006128">
    <property type="entry name" value="Lipoprotein_PsaA-like"/>
</dbReference>
<evidence type="ECO:0000256" key="4">
    <source>
        <dbReference type="RuleBase" id="RU003512"/>
    </source>
</evidence>
<keyword evidence="2 4" id="KW-0813">Transport</keyword>
<dbReference type="PANTHER" id="PTHR42953:SF3">
    <property type="entry name" value="HIGH-AFFINITY ZINC UPTAKE SYSTEM PROTEIN ZNUA"/>
    <property type="match status" value="1"/>
</dbReference>
<dbReference type="CDD" id="cd01018">
    <property type="entry name" value="ZntC"/>
    <property type="match status" value="1"/>
</dbReference>
<dbReference type="InterPro" id="IPR050492">
    <property type="entry name" value="Bact_metal-bind_prot9"/>
</dbReference>
<organism evidence="5 6">
    <name type="scientific">Bacteroides fragilis</name>
    <dbReference type="NCBI Taxonomy" id="817"/>
    <lineage>
        <taxon>Bacteria</taxon>
        <taxon>Pseudomonadati</taxon>
        <taxon>Bacteroidota</taxon>
        <taxon>Bacteroidia</taxon>
        <taxon>Bacteroidales</taxon>
        <taxon>Bacteroidaceae</taxon>
        <taxon>Bacteroides</taxon>
    </lineage>
</organism>